<sequence>MDRRSARLRHSDRSLPRRTAPRSCTRRVGGFLRWAQGASGERRLMPGAITAADAKTRVHGSGEVALLDVREHGQFGEGHPFLAVPCPFSTLEFAIGDLVPRVSVSIILIDSGDGIAERCAAILTRLGYTNVSWIIDGVHGWAAAGFTLFKGVNLPSKTLGELLEHEWHVPSIDVETLDEWRSTRTVNLFDGRPAQEFRKASIPGARSLPNGELPHRFGKVSAGSTAPVIVHCAGRTRSIVGAAGLALAGVGNPIFALENGTQGWTLSGRKLALQNKPEALPELDAVDLERSRASARAICSRYEIPLITRNEITALASDSDRTLYLLDVRSAEEFAAGTSPNARSAPCVQIVQATDQWVGVRRARIALTCDTGLRSAIAATFLQALGYDVYVVPDAQPGAKPNEGPKLNSILADVSAREAMNAVKGGAILLDARNSIVYRAGHLDGACWCIRPRLPDMQLPIDAAIFVAGETPQAKLIADDLVEAGYTDVRLLTGSLSEWASQGLPIVQTPKEPDDASAIDFLFFVHDRHDGNMESAKRYLEWEMGLVAQLDPAERNEYRIGPSPFAR</sequence>
<evidence type="ECO:0000313" key="4">
    <source>
        <dbReference type="Proteomes" id="UP000262379"/>
    </source>
</evidence>
<name>A0A371XJI7_9HYPH</name>
<evidence type="ECO:0000259" key="2">
    <source>
        <dbReference type="PROSITE" id="PS50206"/>
    </source>
</evidence>
<feature type="domain" description="Rhodanese" evidence="2">
    <location>
        <begin position="60"/>
        <end position="150"/>
    </location>
</feature>
<accession>A0A371XJI7</accession>
<dbReference type="InterPro" id="IPR001763">
    <property type="entry name" value="Rhodanese-like_dom"/>
</dbReference>
<dbReference type="PROSITE" id="PS50206">
    <property type="entry name" value="RHODANESE_3"/>
    <property type="match status" value="3"/>
</dbReference>
<dbReference type="Pfam" id="PF00581">
    <property type="entry name" value="Rhodanese"/>
    <property type="match status" value="4"/>
</dbReference>
<comment type="caution">
    <text evidence="3">The sequence shown here is derived from an EMBL/GenBank/DDBJ whole genome shotgun (WGS) entry which is preliminary data.</text>
</comment>
<dbReference type="Proteomes" id="UP000262379">
    <property type="component" value="Unassembled WGS sequence"/>
</dbReference>
<reference evidence="4" key="1">
    <citation type="submission" date="2018-08" db="EMBL/GenBank/DDBJ databases">
        <authorList>
            <person name="Im W.T."/>
        </authorList>
    </citation>
    <scope>NUCLEOTIDE SEQUENCE [LARGE SCALE GENOMIC DNA]</scope>
    <source>
        <strain evidence="4">LA-28</strain>
    </source>
</reference>
<feature type="compositionally biased region" description="Basic and acidic residues" evidence="1">
    <location>
        <begin position="1"/>
        <end position="15"/>
    </location>
</feature>
<dbReference type="InterPro" id="IPR050229">
    <property type="entry name" value="GlpE_sulfurtransferase"/>
</dbReference>
<protein>
    <recommendedName>
        <fullName evidence="2">Rhodanese domain-containing protein</fullName>
    </recommendedName>
</protein>
<evidence type="ECO:0000256" key="1">
    <source>
        <dbReference type="SAM" id="MobiDB-lite"/>
    </source>
</evidence>
<evidence type="ECO:0000313" key="3">
    <source>
        <dbReference type="EMBL" id="RFC69371.1"/>
    </source>
</evidence>
<dbReference type="EMBL" id="QURN01000001">
    <property type="protein sequence ID" value="RFC69371.1"/>
    <property type="molecule type" value="Genomic_DNA"/>
</dbReference>
<dbReference type="AlphaFoldDB" id="A0A371XJI7"/>
<gene>
    <name evidence="3" type="ORF">DY251_01115</name>
</gene>
<dbReference type="SUPFAM" id="SSF52821">
    <property type="entry name" value="Rhodanese/Cell cycle control phosphatase"/>
    <property type="match status" value="4"/>
</dbReference>
<dbReference type="PANTHER" id="PTHR43031:SF1">
    <property type="entry name" value="PYRIDINE NUCLEOTIDE-DISULPHIDE OXIDOREDUCTASE"/>
    <property type="match status" value="1"/>
</dbReference>
<dbReference type="Gene3D" id="3.40.250.10">
    <property type="entry name" value="Rhodanese-like domain"/>
    <property type="match status" value="4"/>
</dbReference>
<feature type="region of interest" description="Disordered" evidence="1">
    <location>
        <begin position="1"/>
        <end position="21"/>
    </location>
</feature>
<proteinExistence type="predicted"/>
<keyword evidence="4" id="KW-1185">Reference proteome</keyword>
<organism evidence="3 4">
    <name type="scientific">Mesorhizobium denitrificans</name>
    <dbReference type="NCBI Taxonomy" id="2294114"/>
    <lineage>
        <taxon>Bacteria</taxon>
        <taxon>Pseudomonadati</taxon>
        <taxon>Pseudomonadota</taxon>
        <taxon>Alphaproteobacteria</taxon>
        <taxon>Hyphomicrobiales</taxon>
        <taxon>Phyllobacteriaceae</taxon>
        <taxon>Mesorhizobium</taxon>
    </lineage>
</organism>
<feature type="domain" description="Rhodanese" evidence="2">
    <location>
        <begin position="319"/>
        <end position="508"/>
    </location>
</feature>
<dbReference type="SMART" id="SM00450">
    <property type="entry name" value="RHOD"/>
    <property type="match status" value="4"/>
</dbReference>
<feature type="domain" description="Rhodanese" evidence="2">
    <location>
        <begin position="182"/>
        <end position="273"/>
    </location>
</feature>
<dbReference type="InterPro" id="IPR036873">
    <property type="entry name" value="Rhodanese-like_dom_sf"/>
</dbReference>
<dbReference type="PANTHER" id="PTHR43031">
    <property type="entry name" value="FAD-DEPENDENT OXIDOREDUCTASE"/>
    <property type="match status" value="1"/>
</dbReference>